<dbReference type="EMBL" id="MLFS01000024">
    <property type="protein sequence ID" value="ORM73257.1"/>
    <property type="molecule type" value="Genomic_DNA"/>
</dbReference>
<feature type="active site" evidence="9">
    <location>
        <position position="140"/>
    </location>
</feature>
<dbReference type="OrthoDB" id="9810259at2"/>
<comment type="catalytic activity">
    <reaction evidence="9 10">
        <text>Release of signal peptides from bacterial membrane prolipoproteins. Hydrolyzes -Xaa-Yaa-Zaa-|-(S,diacylglyceryl)Cys-, in which Xaa is hydrophobic (preferably Leu), and Yaa (Ala or Ser) and Zaa (Gly or Ala) have small, neutral side chains.</text>
        <dbReference type="EC" id="3.4.23.36"/>
    </reaction>
</comment>
<dbReference type="EC" id="3.4.23.36" evidence="9"/>
<feature type="transmembrane region" description="Helical" evidence="9">
    <location>
        <begin position="136"/>
        <end position="156"/>
    </location>
</feature>
<comment type="subcellular location">
    <subcellularLocation>
        <location evidence="9">Cell membrane</location>
        <topology evidence="9">Multi-pass membrane protein</topology>
    </subcellularLocation>
</comment>
<feature type="transmembrane region" description="Helical" evidence="9">
    <location>
        <begin position="12"/>
        <end position="29"/>
    </location>
</feature>
<dbReference type="Proteomes" id="UP000193104">
    <property type="component" value="Unassembled WGS sequence"/>
</dbReference>
<evidence type="ECO:0000256" key="3">
    <source>
        <dbReference type="ARBA" id="ARBA00022670"/>
    </source>
</evidence>
<dbReference type="GO" id="GO:0004190">
    <property type="term" value="F:aspartic-type endopeptidase activity"/>
    <property type="evidence" value="ECO:0007669"/>
    <property type="project" value="UniProtKB-UniRule"/>
</dbReference>
<gene>
    <name evidence="9" type="primary">lspA</name>
    <name evidence="12" type="ORF">HA48_10375</name>
</gene>
<keyword evidence="2 9" id="KW-1003">Cell membrane</keyword>
<accession>A0A1X1D9G7</accession>
<evidence type="ECO:0000256" key="5">
    <source>
        <dbReference type="ARBA" id="ARBA00022750"/>
    </source>
</evidence>
<dbReference type="PROSITE" id="PS00855">
    <property type="entry name" value="SPASE_II"/>
    <property type="match status" value="1"/>
</dbReference>
<dbReference type="NCBIfam" id="TIGR00077">
    <property type="entry name" value="lspA"/>
    <property type="match status" value="1"/>
</dbReference>
<evidence type="ECO:0000256" key="6">
    <source>
        <dbReference type="ARBA" id="ARBA00022801"/>
    </source>
</evidence>
<organism evidence="12 13">
    <name type="scientific">Pantoea wallisii</name>
    <dbReference type="NCBI Taxonomy" id="1076551"/>
    <lineage>
        <taxon>Bacteria</taxon>
        <taxon>Pseudomonadati</taxon>
        <taxon>Pseudomonadota</taxon>
        <taxon>Gammaproteobacteria</taxon>
        <taxon>Enterobacterales</taxon>
        <taxon>Erwiniaceae</taxon>
        <taxon>Pantoea</taxon>
    </lineage>
</organism>
<evidence type="ECO:0000256" key="2">
    <source>
        <dbReference type="ARBA" id="ARBA00022475"/>
    </source>
</evidence>
<evidence type="ECO:0000256" key="8">
    <source>
        <dbReference type="ARBA" id="ARBA00023136"/>
    </source>
</evidence>
<evidence type="ECO:0000256" key="9">
    <source>
        <dbReference type="HAMAP-Rule" id="MF_00161"/>
    </source>
</evidence>
<feature type="active site" evidence="9">
    <location>
        <position position="122"/>
    </location>
</feature>
<evidence type="ECO:0000313" key="12">
    <source>
        <dbReference type="EMBL" id="ORM73257.1"/>
    </source>
</evidence>
<feature type="transmembrane region" description="Helical" evidence="9">
    <location>
        <begin position="98"/>
        <end position="116"/>
    </location>
</feature>
<evidence type="ECO:0000256" key="11">
    <source>
        <dbReference type="RuleBase" id="RU004181"/>
    </source>
</evidence>
<comment type="caution">
    <text evidence="12">The sequence shown here is derived from an EMBL/GenBank/DDBJ whole genome shotgun (WGS) entry which is preliminary data.</text>
</comment>
<comment type="similarity">
    <text evidence="1 9 11">Belongs to the peptidase A8 family.</text>
</comment>
<protein>
    <recommendedName>
        <fullName evidence="9">Lipoprotein signal peptidase</fullName>
        <ecNumber evidence="9">3.4.23.36</ecNumber>
    </recommendedName>
    <alternativeName>
        <fullName evidence="9">Prolipoprotein signal peptidase</fullName>
    </alternativeName>
    <alternativeName>
        <fullName evidence="9">Signal peptidase II</fullName>
        <shortName evidence="9">SPase II</shortName>
    </alternativeName>
</protein>
<keyword evidence="8 9" id="KW-0472">Membrane</keyword>
<dbReference type="Pfam" id="PF01252">
    <property type="entry name" value="Peptidase_A8"/>
    <property type="match status" value="1"/>
</dbReference>
<comment type="function">
    <text evidence="9 10">This protein specifically catalyzes the removal of signal peptides from prolipoproteins.</text>
</comment>
<feature type="transmembrane region" description="Helical" evidence="9">
    <location>
        <begin position="66"/>
        <end position="86"/>
    </location>
</feature>
<keyword evidence="13" id="KW-1185">Reference proteome</keyword>
<dbReference type="AlphaFoldDB" id="A0A1X1D9G7"/>
<keyword evidence="7 9" id="KW-1133">Transmembrane helix</keyword>
<dbReference type="PANTHER" id="PTHR33695:SF1">
    <property type="entry name" value="LIPOPROTEIN SIGNAL PEPTIDASE"/>
    <property type="match status" value="1"/>
</dbReference>
<keyword evidence="5 9" id="KW-0064">Aspartyl protease</keyword>
<dbReference type="STRING" id="1076551.HA48_10375"/>
<evidence type="ECO:0000256" key="7">
    <source>
        <dbReference type="ARBA" id="ARBA00022989"/>
    </source>
</evidence>
<reference evidence="12 13" key="1">
    <citation type="journal article" date="2017" name="Antonie Van Leeuwenhoek">
        <title>Phylogenomic resolution of the bacterial genus Pantoea and its relationship with Erwinia and Tatumella.</title>
        <authorList>
            <person name="Palmer M."/>
            <person name="Steenkamp E.T."/>
            <person name="Coetzee M.P."/>
            <person name="Chan W.Y."/>
            <person name="van Zyl E."/>
            <person name="De Maayer P."/>
            <person name="Coutinho T.A."/>
            <person name="Blom J."/>
            <person name="Smits T.H."/>
            <person name="Duffy B."/>
            <person name="Venter S.N."/>
        </authorList>
    </citation>
    <scope>NUCLEOTIDE SEQUENCE [LARGE SCALE GENOMIC DNA]</scope>
    <source>
        <strain evidence="12 13">LMG 26277</strain>
    </source>
</reference>
<dbReference type="GO" id="GO:0005886">
    <property type="term" value="C:plasma membrane"/>
    <property type="evidence" value="ECO:0007669"/>
    <property type="project" value="UniProtKB-SubCell"/>
</dbReference>
<dbReference type="InterPro" id="IPR001872">
    <property type="entry name" value="Peptidase_A8"/>
</dbReference>
<dbReference type="UniPathway" id="UPA00665"/>
<dbReference type="RefSeq" id="WP_128601275.1">
    <property type="nucleotide sequence ID" value="NZ_MLFS01000024.1"/>
</dbReference>
<keyword evidence="3 9" id="KW-0645">Protease</keyword>
<keyword evidence="6 9" id="KW-0378">Hydrolase</keyword>
<dbReference type="PANTHER" id="PTHR33695">
    <property type="entry name" value="LIPOPROTEIN SIGNAL PEPTIDASE"/>
    <property type="match status" value="1"/>
</dbReference>
<keyword evidence="4 9" id="KW-0812">Transmembrane</keyword>
<evidence type="ECO:0000256" key="10">
    <source>
        <dbReference type="RuleBase" id="RU000594"/>
    </source>
</evidence>
<dbReference type="GO" id="GO:0006508">
    <property type="term" value="P:proteolysis"/>
    <property type="evidence" value="ECO:0007669"/>
    <property type="project" value="UniProtKB-KW"/>
</dbReference>
<evidence type="ECO:0000313" key="13">
    <source>
        <dbReference type="Proteomes" id="UP000193104"/>
    </source>
</evidence>
<dbReference type="HAMAP" id="MF_00161">
    <property type="entry name" value="LspA"/>
    <property type="match status" value="1"/>
</dbReference>
<proteinExistence type="inferred from homology"/>
<evidence type="ECO:0000256" key="1">
    <source>
        <dbReference type="ARBA" id="ARBA00006139"/>
    </source>
</evidence>
<evidence type="ECO:0000256" key="4">
    <source>
        <dbReference type="ARBA" id="ARBA00022692"/>
    </source>
</evidence>
<name>A0A1X1D9G7_9GAMM</name>
<comment type="pathway">
    <text evidence="9">Protein modification; lipoprotein biosynthesis (signal peptide cleavage).</text>
</comment>
<dbReference type="PRINTS" id="PR00781">
    <property type="entry name" value="LIPOSIGPTASE"/>
</dbReference>
<sequence>MSKLCSTGLRWLWLVLVLIVIDFASKQWIMSNMMLHETQPLMPFLNLFYAHNYGAAFSFLADKGGWQRWFFAGIALAIVISLLVMMYRNAAQHKLTNIAYALIIGGALGNLFDRAYHGFVVDFIDFYVGDWHFATFNIADCGICIGAALVVLEGFLSPKSKQANEKGNP</sequence>